<name>A0A0N8VMA0_9FLAO</name>
<proteinExistence type="predicted"/>
<organism evidence="1 2">
    <name type="scientific">Flavobacterium aquidurense</name>
    <dbReference type="NCBI Taxonomy" id="362413"/>
    <lineage>
        <taxon>Bacteria</taxon>
        <taxon>Pseudomonadati</taxon>
        <taxon>Bacteroidota</taxon>
        <taxon>Flavobacteriia</taxon>
        <taxon>Flavobacteriales</taxon>
        <taxon>Flavobacteriaceae</taxon>
        <taxon>Flavobacterium</taxon>
    </lineage>
</organism>
<accession>A0A0N8VMA0</accession>
<gene>
    <name evidence="1" type="ORF">RC62_2103</name>
</gene>
<evidence type="ECO:0000313" key="2">
    <source>
        <dbReference type="Proteomes" id="UP000050443"/>
    </source>
</evidence>
<evidence type="ECO:0000313" key="1">
    <source>
        <dbReference type="EMBL" id="KQB38740.1"/>
    </source>
</evidence>
<comment type="caution">
    <text evidence="1">The sequence shown here is derived from an EMBL/GenBank/DDBJ whole genome shotgun (WGS) entry which is preliminary data.</text>
</comment>
<dbReference type="PATRIC" id="fig|362413.3.peg.2046"/>
<reference evidence="1 2" key="1">
    <citation type="submission" date="2014-09" db="EMBL/GenBank/DDBJ databases">
        <title>Genome sequence of Flavobacterium aquidurense RC62.</title>
        <authorList>
            <person name="Kim J.F."/>
            <person name="Kwak M.-J."/>
        </authorList>
    </citation>
    <scope>NUCLEOTIDE SEQUENCE [LARGE SCALE GENOMIC DNA]</scope>
    <source>
        <strain evidence="1 2">RC62</strain>
    </source>
</reference>
<dbReference type="AlphaFoldDB" id="A0A0N8VMA0"/>
<sequence>MDLSGLFFYHFITLIRLRKNLCNFVPLNLYNSFLIKN</sequence>
<dbReference type="Proteomes" id="UP000050443">
    <property type="component" value="Unassembled WGS sequence"/>
</dbReference>
<protein>
    <submittedName>
        <fullName evidence="1">Uncharacterized protein</fullName>
    </submittedName>
</protein>
<dbReference type="EMBL" id="JRLF01000014">
    <property type="protein sequence ID" value="KQB38740.1"/>
    <property type="molecule type" value="Genomic_DNA"/>
</dbReference>